<dbReference type="PANTHER" id="PTHR11727">
    <property type="entry name" value="DIMETHYLADENOSINE TRANSFERASE"/>
    <property type="match status" value="1"/>
</dbReference>
<dbReference type="Gene3D" id="1.10.8.100">
    <property type="entry name" value="Ribosomal RNA adenine dimethylase-like, domain 2"/>
    <property type="match status" value="1"/>
</dbReference>
<comment type="function">
    <text evidence="7">Specifically dimethylates two adjacent adenosines (A1518 and A1519) in the loop of a conserved hairpin near the 3'-end of 16S rRNA in the 30S particle. May play a critical role in biogenesis of 30S subunits.</text>
</comment>
<dbReference type="NCBIfam" id="TIGR00755">
    <property type="entry name" value="ksgA"/>
    <property type="match status" value="1"/>
</dbReference>
<keyword evidence="11" id="KW-1185">Reference proteome</keyword>
<dbReference type="EC" id="2.1.1.182" evidence="7"/>
<evidence type="ECO:0000256" key="2">
    <source>
        <dbReference type="ARBA" id="ARBA00022552"/>
    </source>
</evidence>
<feature type="binding site" evidence="7 8">
    <location>
        <position position="12"/>
    </location>
    <ligand>
        <name>S-adenosyl-L-methionine</name>
        <dbReference type="ChEBI" id="CHEBI:59789"/>
    </ligand>
</feature>
<comment type="caution">
    <text evidence="10">The sequence shown here is derived from an EMBL/GenBank/DDBJ whole genome shotgun (WGS) entry which is preliminary data.</text>
</comment>
<evidence type="ECO:0000256" key="7">
    <source>
        <dbReference type="HAMAP-Rule" id="MF_00607"/>
    </source>
</evidence>
<proteinExistence type="inferred from homology"/>
<dbReference type="SUPFAM" id="SSF53335">
    <property type="entry name" value="S-adenosyl-L-methionine-dependent methyltransferases"/>
    <property type="match status" value="1"/>
</dbReference>
<dbReference type="InterPro" id="IPR023165">
    <property type="entry name" value="rRNA_Ade_diMease-like_C"/>
</dbReference>
<dbReference type="Pfam" id="PF00398">
    <property type="entry name" value="RrnaAD"/>
    <property type="match status" value="1"/>
</dbReference>
<evidence type="ECO:0000256" key="6">
    <source>
        <dbReference type="ARBA" id="ARBA00022884"/>
    </source>
</evidence>
<dbReference type="PROSITE" id="PS51689">
    <property type="entry name" value="SAM_RNA_A_N6_MT"/>
    <property type="match status" value="1"/>
</dbReference>
<feature type="binding site" evidence="7 8">
    <location>
        <position position="85"/>
    </location>
    <ligand>
        <name>S-adenosyl-L-methionine</name>
        <dbReference type="ChEBI" id="CHEBI:59789"/>
    </ligand>
</feature>
<feature type="domain" description="Ribosomal RNA adenine methylase transferase N-terminal" evidence="9">
    <location>
        <begin position="19"/>
        <end position="200"/>
    </location>
</feature>
<comment type="similarity">
    <text evidence="7">Belongs to the class I-like SAM-binding methyltransferase superfamily. rRNA adenine N(6)-methyltransferase family. RsmA subfamily.</text>
</comment>
<evidence type="ECO:0000256" key="3">
    <source>
        <dbReference type="ARBA" id="ARBA00022603"/>
    </source>
</evidence>
<dbReference type="PROSITE" id="PS01131">
    <property type="entry name" value="RRNA_A_DIMETH"/>
    <property type="match status" value="1"/>
</dbReference>
<gene>
    <name evidence="7 10" type="primary">rsmA</name>
    <name evidence="7" type="synonym">ksgA</name>
    <name evidence="10" type="ORF">IQ217_03125</name>
</gene>
<keyword evidence="5 7" id="KW-0949">S-adenosyl-L-methionine</keyword>
<feature type="binding site" evidence="7 8">
    <location>
        <position position="60"/>
    </location>
    <ligand>
        <name>S-adenosyl-L-methionine</name>
        <dbReference type="ChEBI" id="CHEBI:59789"/>
    </ligand>
</feature>
<evidence type="ECO:0000313" key="11">
    <source>
        <dbReference type="Proteomes" id="UP000658720"/>
    </source>
</evidence>
<feature type="binding site" evidence="7 8">
    <location>
        <position position="39"/>
    </location>
    <ligand>
        <name>S-adenosyl-L-methionine</name>
        <dbReference type="ChEBI" id="CHEBI:59789"/>
    </ligand>
</feature>
<comment type="subcellular location">
    <subcellularLocation>
        <location evidence="7">Cytoplasm</location>
    </subcellularLocation>
</comment>
<dbReference type="RefSeq" id="WP_194018886.1">
    <property type="nucleotide sequence ID" value="NZ_JADEVV010000006.1"/>
</dbReference>
<accession>A0ABR9VQT5</accession>
<organism evidence="10 11">
    <name type="scientific">Synechocystis salina LEGE 00031</name>
    <dbReference type="NCBI Taxonomy" id="1828736"/>
    <lineage>
        <taxon>Bacteria</taxon>
        <taxon>Bacillati</taxon>
        <taxon>Cyanobacteriota</taxon>
        <taxon>Cyanophyceae</taxon>
        <taxon>Synechococcales</taxon>
        <taxon>Merismopediaceae</taxon>
        <taxon>Synechocystis</taxon>
    </lineage>
</organism>
<dbReference type="InterPro" id="IPR011530">
    <property type="entry name" value="rRNA_adenine_dimethylase"/>
</dbReference>
<dbReference type="EMBL" id="JADEVV010000006">
    <property type="protein sequence ID" value="MBE9252863.1"/>
    <property type="molecule type" value="Genomic_DNA"/>
</dbReference>
<comment type="catalytic activity">
    <reaction evidence="7">
        <text>adenosine(1518)/adenosine(1519) in 16S rRNA + 4 S-adenosyl-L-methionine = N(6)-dimethyladenosine(1518)/N(6)-dimethyladenosine(1519) in 16S rRNA + 4 S-adenosyl-L-homocysteine + 4 H(+)</text>
        <dbReference type="Rhea" id="RHEA:19609"/>
        <dbReference type="Rhea" id="RHEA-COMP:10232"/>
        <dbReference type="Rhea" id="RHEA-COMP:10233"/>
        <dbReference type="ChEBI" id="CHEBI:15378"/>
        <dbReference type="ChEBI" id="CHEBI:57856"/>
        <dbReference type="ChEBI" id="CHEBI:59789"/>
        <dbReference type="ChEBI" id="CHEBI:74411"/>
        <dbReference type="ChEBI" id="CHEBI:74493"/>
        <dbReference type="EC" id="2.1.1.182"/>
    </reaction>
</comment>
<dbReference type="InterPro" id="IPR020598">
    <property type="entry name" value="rRNA_Ade_methylase_Trfase_N"/>
</dbReference>
<evidence type="ECO:0000256" key="8">
    <source>
        <dbReference type="PROSITE-ProRule" id="PRU01026"/>
    </source>
</evidence>
<dbReference type="InterPro" id="IPR020596">
    <property type="entry name" value="rRNA_Ade_Mease_Trfase_CS"/>
</dbReference>
<feature type="binding site" evidence="7 8">
    <location>
        <position position="110"/>
    </location>
    <ligand>
        <name>S-adenosyl-L-methionine</name>
        <dbReference type="ChEBI" id="CHEBI:59789"/>
    </ligand>
</feature>
<dbReference type="Gene3D" id="3.40.50.150">
    <property type="entry name" value="Vaccinia Virus protein VP39"/>
    <property type="match status" value="1"/>
</dbReference>
<keyword evidence="1 7" id="KW-0963">Cytoplasm</keyword>
<keyword evidence="3 7" id="KW-0489">Methyltransferase</keyword>
<keyword evidence="4 7" id="KW-0808">Transferase</keyword>
<sequence length="276" mass="30854">MAFRPRKRFGQHWLNHPPTLQAIVAAADIQPGDRLWEIGPGMGVLTKQLLATGNPLVAVELDRDLCLKLRKKLGQRENFLLLEGDVLKLDLNALLQDFPQFSAPNKVVANIPYNITSPILELLLGTIQKPRSPSLATIVLLVQKEIAERLTAQPSTKAYGALSVRMQYLARVDWIVDVSPKAFTPPPKVDSAVIRLTPYPVDQLPGDRRLLDQLLRLGFANRRKMLRNNLKGLIAPEQLTTVLEQLALPSTARAEDLSLEQWLELTNLLPTFFSPT</sequence>
<evidence type="ECO:0000256" key="4">
    <source>
        <dbReference type="ARBA" id="ARBA00022679"/>
    </source>
</evidence>
<evidence type="ECO:0000313" key="10">
    <source>
        <dbReference type="EMBL" id="MBE9252863.1"/>
    </source>
</evidence>
<feature type="binding site" evidence="7 8">
    <location>
        <position position="14"/>
    </location>
    <ligand>
        <name>S-adenosyl-L-methionine</name>
        <dbReference type="ChEBI" id="CHEBI:59789"/>
    </ligand>
</feature>
<evidence type="ECO:0000256" key="1">
    <source>
        <dbReference type="ARBA" id="ARBA00022490"/>
    </source>
</evidence>
<reference evidence="10 11" key="1">
    <citation type="submission" date="2020-10" db="EMBL/GenBank/DDBJ databases">
        <authorList>
            <person name="Castelo-Branco R."/>
            <person name="Eusebio N."/>
            <person name="Adriana R."/>
            <person name="Vieira A."/>
            <person name="Brugerolle De Fraissinette N."/>
            <person name="Rezende De Castro R."/>
            <person name="Schneider M.P."/>
            <person name="Vasconcelos V."/>
            <person name="Leao P.N."/>
        </authorList>
    </citation>
    <scope>NUCLEOTIDE SEQUENCE [LARGE SCALE GENOMIC DNA]</scope>
    <source>
        <strain evidence="10 11">LEGE 00031</strain>
    </source>
</reference>
<evidence type="ECO:0000256" key="5">
    <source>
        <dbReference type="ARBA" id="ARBA00022691"/>
    </source>
</evidence>
<dbReference type="Proteomes" id="UP000658720">
    <property type="component" value="Unassembled WGS sequence"/>
</dbReference>
<keyword evidence="6 7" id="KW-0694">RNA-binding</keyword>
<dbReference type="GO" id="GO:0052908">
    <property type="term" value="F:16S rRNA (adenine(1518)-N(6)/adenine(1519)-N(6))-dimethyltransferase activity"/>
    <property type="evidence" value="ECO:0007669"/>
    <property type="project" value="UniProtKB-EC"/>
</dbReference>
<dbReference type="HAMAP" id="MF_00607">
    <property type="entry name" value="16SrRNA_methyltr_A"/>
    <property type="match status" value="1"/>
</dbReference>
<keyword evidence="2 7" id="KW-0698">rRNA processing</keyword>
<protein>
    <recommendedName>
        <fullName evidence="7">Ribosomal RNA small subunit methyltransferase A</fullName>
        <ecNumber evidence="7">2.1.1.182</ecNumber>
    </recommendedName>
    <alternativeName>
        <fullName evidence="7">16S rRNA (adenine(1518)-N(6)/adenine(1519)-N(6))-dimethyltransferase</fullName>
    </alternativeName>
    <alternativeName>
        <fullName evidence="7">16S rRNA dimethyladenosine transferase</fullName>
    </alternativeName>
    <alternativeName>
        <fullName evidence="7">16S rRNA dimethylase</fullName>
    </alternativeName>
    <alternativeName>
        <fullName evidence="7">S-adenosylmethionine-6-N', N'-adenosyl(rRNA) dimethyltransferase</fullName>
    </alternativeName>
</protein>
<dbReference type="InterPro" id="IPR001737">
    <property type="entry name" value="KsgA/Erm"/>
</dbReference>
<name>A0ABR9VQT5_9SYNC</name>
<dbReference type="SMART" id="SM00650">
    <property type="entry name" value="rADc"/>
    <property type="match status" value="1"/>
</dbReference>
<dbReference type="PANTHER" id="PTHR11727:SF7">
    <property type="entry name" value="DIMETHYLADENOSINE TRANSFERASE-RELATED"/>
    <property type="match status" value="1"/>
</dbReference>
<evidence type="ECO:0000259" key="9">
    <source>
        <dbReference type="SMART" id="SM00650"/>
    </source>
</evidence>
<dbReference type="InterPro" id="IPR029063">
    <property type="entry name" value="SAM-dependent_MTases_sf"/>
</dbReference>